<evidence type="ECO:0000256" key="10">
    <source>
        <dbReference type="RuleBase" id="RU004241"/>
    </source>
</evidence>
<dbReference type="EMBL" id="JAHRHJ020003813">
    <property type="protein sequence ID" value="KAH9289847.1"/>
    <property type="molecule type" value="Genomic_DNA"/>
</dbReference>
<organism evidence="12 13">
    <name type="scientific">Taxus chinensis</name>
    <name type="common">Chinese yew</name>
    <name type="synonym">Taxus wallichiana var. chinensis</name>
    <dbReference type="NCBI Taxonomy" id="29808"/>
    <lineage>
        <taxon>Eukaryota</taxon>
        <taxon>Viridiplantae</taxon>
        <taxon>Streptophyta</taxon>
        <taxon>Embryophyta</taxon>
        <taxon>Tracheophyta</taxon>
        <taxon>Spermatophyta</taxon>
        <taxon>Pinopsida</taxon>
        <taxon>Pinidae</taxon>
        <taxon>Conifers II</taxon>
        <taxon>Cupressales</taxon>
        <taxon>Taxaceae</taxon>
        <taxon>Taxus</taxon>
    </lineage>
</organism>
<comment type="cofactor">
    <cofactor evidence="2">
        <name>heme b</name>
        <dbReference type="ChEBI" id="CHEBI:60344"/>
    </cofactor>
</comment>
<sequence>GCDASILLDDTATFTGEKTAAPNNNSVRGYEVIDAVKTALENSICNRTVSCADIVALAARDSVLFSGGPTWDVPLGRRDSITANGTAPNTLIPSPFDTLDAIISKFQAVGLNLTDVVVLS</sequence>
<comment type="similarity">
    <text evidence="10">Belongs to the peroxidase family.</text>
</comment>
<evidence type="ECO:0000256" key="1">
    <source>
        <dbReference type="ARBA" id="ARBA00000189"/>
    </source>
</evidence>
<dbReference type="PRINTS" id="PR00458">
    <property type="entry name" value="PEROXIDASE"/>
</dbReference>
<feature type="non-terminal residue" evidence="12">
    <location>
        <position position="120"/>
    </location>
</feature>
<keyword evidence="13" id="KW-1185">Reference proteome</keyword>
<dbReference type="PANTHER" id="PTHR31388">
    <property type="entry name" value="PEROXIDASE 72-RELATED"/>
    <property type="match status" value="1"/>
</dbReference>
<evidence type="ECO:0000256" key="8">
    <source>
        <dbReference type="PIRSR" id="PIRSR600823-2"/>
    </source>
</evidence>
<evidence type="ECO:0000256" key="9">
    <source>
        <dbReference type="PIRSR" id="PIRSR600823-3"/>
    </source>
</evidence>
<keyword evidence="9" id="KW-0106">Calcium</keyword>
<evidence type="ECO:0000256" key="5">
    <source>
        <dbReference type="ARBA" id="ARBA00022723"/>
    </source>
</evidence>
<dbReference type="PRINTS" id="PR00461">
    <property type="entry name" value="PLPEROXIDASE"/>
</dbReference>
<keyword evidence="6" id="KW-0560">Oxidoreductase</keyword>
<evidence type="ECO:0000256" key="4">
    <source>
        <dbReference type="ARBA" id="ARBA00022617"/>
    </source>
</evidence>
<gene>
    <name evidence="12" type="ORF">KI387_033964</name>
</gene>
<dbReference type="GO" id="GO:0020037">
    <property type="term" value="F:heme binding"/>
    <property type="evidence" value="ECO:0007669"/>
    <property type="project" value="InterPro"/>
</dbReference>
<dbReference type="PROSITE" id="PS50873">
    <property type="entry name" value="PEROXIDASE_4"/>
    <property type="match status" value="1"/>
</dbReference>
<evidence type="ECO:0000313" key="13">
    <source>
        <dbReference type="Proteomes" id="UP000824469"/>
    </source>
</evidence>
<keyword evidence="7" id="KW-0408">Iron</keyword>
<feature type="binding site" evidence="9">
    <location>
        <position position="1"/>
    </location>
    <ligand>
        <name>Ca(2+)</name>
        <dbReference type="ChEBI" id="CHEBI:29108"/>
        <label>1</label>
    </ligand>
</feature>
<feature type="non-terminal residue" evidence="12">
    <location>
        <position position="1"/>
    </location>
</feature>
<evidence type="ECO:0000313" key="12">
    <source>
        <dbReference type="EMBL" id="KAH9289847.1"/>
    </source>
</evidence>
<comment type="catalytic activity">
    <reaction evidence="1">
        <text>2 a phenolic donor + H2O2 = 2 a phenolic radical donor + 2 H2O</text>
        <dbReference type="Rhea" id="RHEA:56136"/>
        <dbReference type="ChEBI" id="CHEBI:15377"/>
        <dbReference type="ChEBI" id="CHEBI:16240"/>
        <dbReference type="ChEBI" id="CHEBI:139520"/>
        <dbReference type="ChEBI" id="CHEBI:139521"/>
        <dbReference type="EC" id="1.11.1.7"/>
    </reaction>
</comment>
<dbReference type="Proteomes" id="UP000824469">
    <property type="component" value="Unassembled WGS sequence"/>
</dbReference>
<reference evidence="12 13" key="1">
    <citation type="journal article" date="2021" name="Nat. Plants">
        <title>The Taxus genome provides insights into paclitaxel biosynthesis.</title>
        <authorList>
            <person name="Xiong X."/>
            <person name="Gou J."/>
            <person name="Liao Q."/>
            <person name="Li Y."/>
            <person name="Zhou Q."/>
            <person name="Bi G."/>
            <person name="Li C."/>
            <person name="Du R."/>
            <person name="Wang X."/>
            <person name="Sun T."/>
            <person name="Guo L."/>
            <person name="Liang H."/>
            <person name="Lu P."/>
            <person name="Wu Y."/>
            <person name="Zhang Z."/>
            <person name="Ro D.K."/>
            <person name="Shang Y."/>
            <person name="Huang S."/>
            <person name="Yan J."/>
        </authorList>
    </citation>
    <scope>NUCLEOTIDE SEQUENCE [LARGE SCALE GENOMIC DNA]</scope>
    <source>
        <strain evidence="12">Ta-2019</strain>
    </source>
</reference>
<feature type="binding site" evidence="8">
    <location>
        <position position="93"/>
    </location>
    <ligand>
        <name>substrate</name>
    </ligand>
</feature>
<dbReference type="InterPro" id="IPR000823">
    <property type="entry name" value="Peroxidase_pln"/>
</dbReference>
<dbReference type="GO" id="GO:0140825">
    <property type="term" value="F:lactoperoxidase activity"/>
    <property type="evidence" value="ECO:0007669"/>
    <property type="project" value="UniProtKB-EC"/>
</dbReference>
<feature type="binding site" evidence="9">
    <location>
        <position position="5"/>
    </location>
    <ligand>
        <name>Ca(2+)</name>
        <dbReference type="ChEBI" id="CHEBI:29108"/>
        <label>1</label>
    </ligand>
</feature>
<evidence type="ECO:0000259" key="11">
    <source>
        <dbReference type="PROSITE" id="PS50873"/>
    </source>
</evidence>
<dbReference type="Gene3D" id="1.10.520.10">
    <property type="match status" value="1"/>
</dbReference>
<keyword evidence="4" id="KW-0349">Heme</keyword>
<dbReference type="GO" id="GO:0046872">
    <property type="term" value="F:metal ion binding"/>
    <property type="evidence" value="ECO:0007669"/>
    <property type="project" value="UniProtKB-KW"/>
</dbReference>
<evidence type="ECO:0000256" key="3">
    <source>
        <dbReference type="ARBA" id="ARBA00022559"/>
    </source>
</evidence>
<name>A0AA38BVT3_TAXCH</name>
<comment type="cofactor">
    <cofactor evidence="9">
        <name>Ca(2+)</name>
        <dbReference type="ChEBI" id="CHEBI:29108"/>
    </cofactor>
    <text evidence="9">Binds 2 calcium ions per subunit.</text>
</comment>
<keyword evidence="5 9" id="KW-0479">Metal-binding</keyword>
<dbReference type="Pfam" id="PF00141">
    <property type="entry name" value="peroxidase"/>
    <property type="match status" value="1"/>
</dbReference>
<feature type="binding site" evidence="9">
    <location>
        <position position="17"/>
    </location>
    <ligand>
        <name>Ca(2+)</name>
        <dbReference type="ChEBI" id="CHEBI:29108"/>
        <label>1</label>
    </ligand>
</feature>
<evidence type="ECO:0000256" key="6">
    <source>
        <dbReference type="ARBA" id="ARBA00023002"/>
    </source>
</evidence>
<evidence type="ECO:0000256" key="7">
    <source>
        <dbReference type="ARBA" id="ARBA00023004"/>
    </source>
</evidence>
<protein>
    <recommendedName>
        <fullName evidence="11">Plant heme peroxidase family profile domain-containing protein</fullName>
    </recommendedName>
</protein>
<dbReference type="InterPro" id="IPR010255">
    <property type="entry name" value="Haem_peroxidase_sf"/>
</dbReference>
<dbReference type="GO" id="GO:0006979">
    <property type="term" value="P:response to oxidative stress"/>
    <property type="evidence" value="ECO:0007669"/>
    <property type="project" value="InterPro"/>
</dbReference>
<dbReference type="SUPFAM" id="SSF48113">
    <property type="entry name" value="Heme-dependent peroxidases"/>
    <property type="match status" value="1"/>
</dbReference>
<proteinExistence type="inferred from homology"/>
<dbReference type="OMA" id="ENSICNR"/>
<feature type="domain" description="Plant heme peroxidase family profile" evidence="11">
    <location>
        <begin position="1"/>
        <end position="120"/>
    </location>
</feature>
<feature type="binding site" evidence="9">
    <location>
        <position position="3"/>
    </location>
    <ligand>
        <name>Ca(2+)</name>
        <dbReference type="ChEBI" id="CHEBI:29108"/>
        <label>1</label>
    </ligand>
</feature>
<keyword evidence="3" id="KW-0575">Peroxidase</keyword>
<comment type="caution">
    <text evidence="12">The sequence shown here is derived from an EMBL/GenBank/DDBJ whole genome shotgun (WGS) entry which is preliminary data.</text>
</comment>
<dbReference type="PANTHER" id="PTHR31388:SF5">
    <property type="entry name" value="PEROXIDASE"/>
    <property type="match status" value="1"/>
</dbReference>
<accession>A0AA38BVT3</accession>
<dbReference type="AlphaFoldDB" id="A0AA38BVT3"/>
<evidence type="ECO:0000256" key="2">
    <source>
        <dbReference type="ARBA" id="ARBA00001970"/>
    </source>
</evidence>
<dbReference type="InterPro" id="IPR002016">
    <property type="entry name" value="Haem_peroxidase"/>
</dbReference>